<feature type="transmembrane region" description="Helical" evidence="2">
    <location>
        <begin position="79"/>
        <end position="100"/>
    </location>
</feature>
<dbReference type="KEGG" id="glz:GLAREA_04739"/>
<dbReference type="GeneID" id="19463794"/>
<evidence type="ECO:0000313" key="3">
    <source>
        <dbReference type="EMBL" id="EPE27948.1"/>
    </source>
</evidence>
<evidence type="ECO:0000313" key="4">
    <source>
        <dbReference type="Proteomes" id="UP000016922"/>
    </source>
</evidence>
<evidence type="ECO:0000256" key="1">
    <source>
        <dbReference type="SAM" id="MobiDB-lite"/>
    </source>
</evidence>
<dbReference type="EMBL" id="KE145369">
    <property type="protein sequence ID" value="EPE27948.1"/>
    <property type="molecule type" value="Genomic_DNA"/>
</dbReference>
<keyword evidence="2" id="KW-1133">Transmembrane helix</keyword>
<feature type="transmembrane region" description="Helical" evidence="2">
    <location>
        <begin position="112"/>
        <end position="130"/>
    </location>
</feature>
<keyword evidence="2" id="KW-0472">Membrane</keyword>
<accession>S3DN90</accession>
<evidence type="ECO:0000256" key="2">
    <source>
        <dbReference type="SAM" id="Phobius"/>
    </source>
</evidence>
<reference evidence="3 4" key="1">
    <citation type="journal article" date="2013" name="BMC Genomics">
        <title>Genomics-driven discovery of the pneumocandin biosynthetic gene cluster in the fungus Glarea lozoyensis.</title>
        <authorList>
            <person name="Chen L."/>
            <person name="Yue Q."/>
            <person name="Zhang X."/>
            <person name="Xiang M."/>
            <person name="Wang C."/>
            <person name="Li S."/>
            <person name="Che Y."/>
            <person name="Ortiz-Lopez F.J."/>
            <person name="Bills G.F."/>
            <person name="Liu X."/>
            <person name="An Z."/>
        </authorList>
    </citation>
    <scope>NUCLEOTIDE SEQUENCE [LARGE SCALE GENOMIC DNA]</scope>
    <source>
        <strain evidence="4">ATCC 20868 / MF5171</strain>
    </source>
</reference>
<gene>
    <name evidence="3" type="ORF">GLAREA_04739</name>
</gene>
<name>S3DN90_GLAL2</name>
<feature type="compositionally biased region" description="Polar residues" evidence="1">
    <location>
        <begin position="206"/>
        <end position="216"/>
    </location>
</feature>
<feature type="transmembrane region" description="Helical" evidence="2">
    <location>
        <begin position="165"/>
        <end position="186"/>
    </location>
</feature>
<keyword evidence="2" id="KW-0812">Transmembrane</keyword>
<protein>
    <submittedName>
        <fullName evidence="3">Uncharacterized protein</fullName>
    </submittedName>
</protein>
<proteinExistence type="predicted"/>
<dbReference type="HOGENOM" id="CLU_1230038_0_0_1"/>
<dbReference type="AlphaFoldDB" id="S3DN90"/>
<feature type="transmembrane region" description="Helical" evidence="2">
    <location>
        <begin position="20"/>
        <end position="40"/>
    </location>
</feature>
<sequence>MAIFFGADRRWTGGARHAPLANLLVLIFTIAVFVISAILATQLRRASEGQVDMGKAWESVTNTSSKGLIDENIPGKVEIIFFEATTPLISILYGITMFFLHWFSKVGPITSLCTSVIFLTAWIVQLSIWTSCDFSEISNSHPLGFCYKWPAISADGTSPLQYTRFSFAMFCIFGHAALVALSAVAARRTQRDGYTDHGAGRKRGLSNDSSFRTSLSFDGEMRDEQ</sequence>
<organism evidence="3 4">
    <name type="scientific">Glarea lozoyensis (strain ATCC 20868 / MF5171)</name>
    <dbReference type="NCBI Taxonomy" id="1116229"/>
    <lineage>
        <taxon>Eukaryota</taxon>
        <taxon>Fungi</taxon>
        <taxon>Dikarya</taxon>
        <taxon>Ascomycota</taxon>
        <taxon>Pezizomycotina</taxon>
        <taxon>Leotiomycetes</taxon>
        <taxon>Helotiales</taxon>
        <taxon>Helotiaceae</taxon>
        <taxon>Glarea</taxon>
    </lineage>
</organism>
<keyword evidence="4" id="KW-1185">Reference proteome</keyword>
<feature type="region of interest" description="Disordered" evidence="1">
    <location>
        <begin position="193"/>
        <end position="225"/>
    </location>
</feature>
<dbReference type="Proteomes" id="UP000016922">
    <property type="component" value="Unassembled WGS sequence"/>
</dbReference>
<dbReference type="RefSeq" id="XP_008085307.1">
    <property type="nucleotide sequence ID" value="XM_008087116.1"/>
</dbReference>